<keyword evidence="8" id="KW-0851">Voltage-gated channel</keyword>
<evidence type="ECO:0000256" key="17">
    <source>
        <dbReference type="SAM" id="MobiDB-lite"/>
    </source>
</evidence>
<evidence type="ECO:0000259" key="20">
    <source>
        <dbReference type="PROSITE" id="PS50113"/>
    </source>
</evidence>
<dbReference type="SMART" id="SM00086">
    <property type="entry name" value="PAC"/>
    <property type="match status" value="1"/>
</dbReference>
<dbReference type="GO" id="GO:0005516">
    <property type="term" value="F:calmodulin binding"/>
    <property type="evidence" value="ECO:0007669"/>
    <property type="project" value="UniProtKB-KW"/>
</dbReference>
<keyword evidence="3" id="KW-0633">Potassium transport</keyword>
<evidence type="ECO:0000256" key="6">
    <source>
        <dbReference type="ARBA" id="ARBA00022826"/>
    </source>
</evidence>
<keyword evidence="7" id="KW-0112">Calmodulin-binding</keyword>
<evidence type="ECO:0000256" key="4">
    <source>
        <dbReference type="ARBA" id="ARBA00022553"/>
    </source>
</evidence>
<keyword evidence="12 18" id="KW-0472">Membrane</keyword>
<dbReference type="InterPro" id="IPR000595">
    <property type="entry name" value="cNMP-bd_dom"/>
</dbReference>
<keyword evidence="6" id="KW-0631">Potassium channel</keyword>
<dbReference type="Gene3D" id="3.30.450.20">
    <property type="entry name" value="PAS domain"/>
    <property type="match status" value="1"/>
</dbReference>
<feature type="transmembrane region" description="Helical" evidence="18">
    <location>
        <begin position="423"/>
        <end position="447"/>
    </location>
</feature>
<evidence type="ECO:0000256" key="11">
    <source>
        <dbReference type="ARBA" id="ARBA00023065"/>
    </source>
</evidence>
<feature type="domain" description="PAC" evidence="20">
    <location>
        <begin position="91"/>
        <end position="143"/>
    </location>
</feature>
<dbReference type="PRINTS" id="PR01464">
    <property type="entry name" value="EAGCHANNEL"/>
</dbReference>
<evidence type="ECO:0000313" key="21">
    <source>
        <dbReference type="Ensembl" id="ENSPNYP00000029433.1"/>
    </source>
</evidence>
<dbReference type="SUPFAM" id="SSF81324">
    <property type="entry name" value="Voltage-gated potassium channels"/>
    <property type="match status" value="1"/>
</dbReference>
<organism evidence="21">
    <name type="scientific">Pundamilia nyererei</name>
    <dbReference type="NCBI Taxonomy" id="303518"/>
    <lineage>
        <taxon>Eukaryota</taxon>
        <taxon>Metazoa</taxon>
        <taxon>Chordata</taxon>
        <taxon>Craniata</taxon>
        <taxon>Vertebrata</taxon>
        <taxon>Euteleostomi</taxon>
        <taxon>Actinopterygii</taxon>
        <taxon>Neopterygii</taxon>
        <taxon>Teleostei</taxon>
        <taxon>Neoteleostei</taxon>
        <taxon>Acanthomorphata</taxon>
        <taxon>Ovalentaria</taxon>
        <taxon>Cichlomorphae</taxon>
        <taxon>Cichliformes</taxon>
        <taxon>Cichlidae</taxon>
        <taxon>African cichlids</taxon>
        <taxon>Pseudocrenilabrinae</taxon>
        <taxon>Haplochromini</taxon>
        <taxon>Pundamilia</taxon>
    </lineage>
</organism>
<dbReference type="InterPro" id="IPR005821">
    <property type="entry name" value="Ion_trans_dom"/>
</dbReference>
<dbReference type="InterPro" id="IPR050818">
    <property type="entry name" value="KCNH_animal-type"/>
</dbReference>
<dbReference type="Pfam" id="PF13426">
    <property type="entry name" value="PAS_9"/>
    <property type="match status" value="1"/>
</dbReference>
<evidence type="ECO:0000256" key="7">
    <source>
        <dbReference type="ARBA" id="ARBA00022860"/>
    </source>
</evidence>
<dbReference type="GO" id="GO:0005251">
    <property type="term" value="F:delayed rectifier potassium channel activity"/>
    <property type="evidence" value="ECO:0007669"/>
    <property type="project" value="TreeGrafter"/>
</dbReference>
<dbReference type="PROSITE" id="PS50113">
    <property type="entry name" value="PAC"/>
    <property type="match status" value="1"/>
</dbReference>
<protein>
    <submittedName>
        <fullName evidence="21">Potassium voltage-gated channel subfamily H member 1-like</fullName>
    </submittedName>
</protein>
<feature type="transmembrane region" description="Helical" evidence="18">
    <location>
        <begin position="393"/>
        <end position="411"/>
    </location>
</feature>
<dbReference type="PANTHER" id="PTHR10217:SF530">
    <property type="entry name" value="POTASSIUM VOLTAGE-GATED CHANNEL SUBFAMILY H MEMBER 1"/>
    <property type="match status" value="1"/>
</dbReference>
<evidence type="ECO:0000259" key="19">
    <source>
        <dbReference type="PROSITE" id="PS50042"/>
    </source>
</evidence>
<keyword evidence="11" id="KW-0406">Ion transport</keyword>
<dbReference type="InterPro" id="IPR000700">
    <property type="entry name" value="PAS-assoc_C"/>
</dbReference>
<dbReference type="SUPFAM" id="SSF55785">
    <property type="entry name" value="PYP-like sensor domain (PAS domain)"/>
    <property type="match status" value="1"/>
</dbReference>
<evidence type="ECO:0000256" key="3">
    <source>
        <dbReference type="ARBA" id="ARBA00022538"/>
    </source>
</evidence>
<keyword evidence="9" id="KW-0630">Potassium</keyword>
<evidence type="ECO:0000256" key="2">
    <source>
        <dbReference type="ARBA" id="ARBA00022448"/>
    </source>
</evidence>
<dbReference type="CDD" id="cd00130">
    <property type="entry name" value="PAS"/>
    <property type="match status" value="1"/>
</dbReference>
<accession>A0A3B4H7E9</accession>
<evidence type="ECO:0000256" key="12">
    <source>
        <dbReference type="ARBA" id="ARBA00023136"/>
    </source>
</evidence>
<dbReference type="PANTHER" id="PTHR10217">
    <property type="entry name" value="VOLTAGE AND LIGAND GATED POTASSIUM CHANNEL"/>
    <property type="match status" value="1"/>
</dbReference>
<evidence type="ECO:0000256" key="16">
    <source>
        <dbReference type="SAM" id="Coils"/>
    </source>
</evidence>
<evidence type="ECO:0000256" key="9">
    <source>
        <dbReference type="ARBA" id="ARBA00022958"/>
    </source>
</evidence>
<dbReference type="CDD" id="cd00038">
    <property type="entry name" value="CAP_ED"/>
    <property type="match status" value="1"/>
</dbReference>
<feature type="coiled-coil region" evidence="16">
    <location>
        <begin position="868"/>
        <end position="899"/>
    </location>
</feature>
<keyword evidence="2" id="KW-0813">Transport</keyword>
<dbReference type="Pfam" id="PF00027">
    <property type="entry name" value="cNMP_binding"/>
    <property type="match status" value="1"/>
</dbReference>
<dbReference type="FunFam" id="3.30.450.20:FF:000009">
    <property type="entry name" value="Potassium voltage-gated channel subfamily H member 1"/>
    <property type="match status" value="1"/>
</dbReference>
<dbReference type="FunFam" id="2.60.120.10:FF:000009">
    <property type="entry name" value="Potassium voltage-gated channel subfamily H member 1"/>
    <property type="match status" value="1"/>
</dbReference>
<feature type="transmembrane region" description="Helical" evidence="18">
    <location>
        <begin position="193"/>
        <end position="212"/>
    </location>
</feature>
<dbReference type="STRING" id="303518.ENSPNYP00000029433"/>
<dbReference type="Gene3D" id="1.10.287.70">
    <property type="match status" value="1"/>
</dbReference>
<feature type="region of interest" description="Disordered" evidence="17">
    <location>
        <begin position="912"/>
        <end position="938"/>
    </location>
</feature>
<keyword evidence="4" id="KW-0597">Phosphoprotein</keyword>
<keyword evidence="10 18" id="KW-1133">Transmembrane helix</keyword>
<keyword evidence="16" id="KW-0175">Coiled coil</keyword>
<dbReference type="PRINTS" id="PR01463">
    <property type="entry name" value="EAGCHANLFMLY"/>
</dbReference>
<dbReference type="Pfam" id="PF00520">
    <property type="entry name" value="Ion_trans"/>
    <property type="match status" value="1"/>
</dbReference>
<dbReference type="SUPFAM" id="SSF51206">
    <property type="entry name" value="cAMP-binding domain-like"/>
    <property type="match status" value="1"/>
</dbReference>
<dbReference type="PROSITE" id="PS50042">
    <property type="entry name" value="CNMP_BINDING_3"/>
    <property type="match status" value="1"/>
</dbReference>
<dbReference type="InterPro" id="IPR035965">
    <property type="entry name" value="PAS-like_dom_sf"/>
</dbReference>
<dbReference type="Gene3D" id="2.60.120.10">
    <property type="entry name" value="Jelly Rolls"/>
    <property type="match status" value="1"/>
</dbReference>
<evidence type="ECO:0000256" key="10">
    <source>
        <dbReference type="ARBA" id="ARBA00022989"/>
    </source>
</evidence>
<evidence type="ECO:0000256" key="13">
    <source>
        <dbReference type="ARBA" id="ARBA00023180"/>
    </source>
</evidence>
<keyword evidence="5 18" id="KW-0812">Transmembrane</keyword>
<comment type="catalytic activity">
    <reaction evidence="15">
        <text>K(+)(in) = K(+)(out)</text>
        <dbReference type="Rhea" id="RHEA:29463"/>
        <dbReference type="ChEBI" id="CHEBI:29103"/>
    </reaction>
</comment>
<evidence type="ECO:0000256" key="15">
    <source>
        <dbReference type="ARBA" id="ARBA00034430"/>
    </source>
</evidence>
<dbReference type="InterPro" id="IPR001610">
    <property type="entry name" value="PAC"/>
</dbReference>
<reference evidence="21" key="1">
    <citation type="submission" date="2023-09" db="UniProtKB">
        <authorList>
            <consortium name="Ensembl"/>
        </authorList>
    </citation>
    <scope>IDENTIFICATION</scope>
</reference>
<comment type="subcellular location">
    <subcellularLocation>
        <location evidence="1">Membrane</location>
        <topology evidence="1">Multi-pass membrane protein</topology>
    </subcellularLocation>
</comment>
<dbReference type="Ensembl" id="ENSPNYT00000030149.1">
    <property type="protein sequence ID" value="ENSPNYP00000029433.1"/>
    <property type="gene ID" value="ENSPNYG00000022170.1"/>
</dbReference>
<dbReference type="FunFam" id="1.10.287.70:FF:000035">
    <property type="entry name" value="Potassium voltage-gated channel, subfamily H (Eag-related), member 1"/>
    <property type="match status" value="1"/>
</dbReference>
<evidence type="ECO:0000256" key="8">
    <source>
        <dbReference type="ARBA" id="ARBA00022882"/>
    </source>
</evidence>
<dbReference type="GO" id="GO:0042391">
    <property type="term" value="P:regulation of membrane potential"/>
    <property type="evidence" value="ECO:0007669"/>
    <property type="project" value="TreeGrafter"/>
</dbReference>
<dbReference type="InterPro" id="IPR003949">
    <property type="entry name" value="K_chnl_volt-dep_EAG"/>
</dbReference>
<evidence type="ECO:0000256" key="5">
    <source>
        <dbReference type="ARBA" id="ARBA00022692"/>
    </source>
</evidence>
<feature type="transmembrane region" description="Helical" evidence="18">
    <location>
        <begin position="322"/>
        <end position="346"/>
    </location>
</feature>
<dbReference type="InterPro" id="IPR018490">
    <property type="entry name" value="cNMP-bd_dom_sf"/>
</dbReference>
<dbReference type="GO" id="GO:0008076">
    <property type="term" value="C:voltage-gated potassium channel complex"/>
    <property type="evidence" value="ECO:0007669"/>
    <property type="project" value="TreeGrafter"/>
</dbReference>
<proteinExistence type="predicted"/>
<dbReference type="NCBIfam" id="TIGR00229">
    <property type="entry name" value="sensory_box"/>
    <property type="match status" value="1"/>
</dbReference>
<evidence type="ECO:0000256" key="14">
    <source>
        <dbReference type="ARBA" id="ARBA00023303"/>
    </source>
</evidence>
<keyword evidence="13" id="KW-0325">Glycoprotein</keyword>
<dbReference type="InterPro" id="IPR014710">
    <property type="entry name" value="RmlC-like_jellyroll"/>
</dbReference>
<dbReference type="GeneTree" id="ENSGT00940000155793"/>
<dbReference type="AlphaFoldDB" id="A0A3B4H7E9"/>
<dbReference type="Gene3D" id="1.10.1200.260">
    <property type="match status" value="1"/>
</dbReference>
<feature type="domain" description="Cyclic nucleotide-binding" evidence="19">
    <location>
        <begin position="526"/>
        <end position="626"/>
    </location>
</feature>
<sequence>MAGGRRGLVAPQNTFLENIVRRSNDTNFVLGNAQIVDWPIVYSNDGFCKLSGYHRAEVMQKSSTCSFMYGELTDKDTTEKMRLTFENYEMNSFEILMYKKNRTPVWFFVKIAPIRNEQEKVVLFLCTFSDITAFKQPIEDDSSKGGKMGEKKNVHPYLGVLQLGSDILPQYKQETPKTPPHIILHYCLFKTTWDWVILILTFYTAIMVPYNVSFKMKQNNVTWLVVDSIVDVIFLVDIVLNFHTTFVGPAGEVISDPKLIRMNYLKTWFVIDLLSCLPYDVINAFENVDEGISSLFSSLKVVRLLRLGRVARKLDHYIEYGAAVLVLLVCVFGLAAHWLACIWYSIGYYEIIDEETNIIRKDSWLYILAETVGTPYYYNDSSGNWDGGPNNDSVYITSLYFTMTSLTSIGFGNIAPTTDGEKIFAVAMMMIGSLLYATIFGNVTTIFQQMYANTNRYHEMLNSVRDFLKLYQVPKGLSERVMDYIASTWSMSRGIDTEKVLQICPKDMRADICVHLNRKVFKEHPAFRLASDGCLRALAMEFQTTHCAPGDLIYHAGESVDSLCFVVSGSLEVIQDDEVVAILGKGDVFGDVFWKEVTLAQSCANVRALTYCDLHVIKRDALQKVLEFYTAFSNHFSRNLLLTYNLRKRIVFRKISDVKREEEERRNRKNEAPLNLPPDHPVRKLFQRFRQQKEARMVTGKPETDEQDIEKGPLYVDIPKIKSAITTTSIVTVTESPATPSSSTPQSPSPLNCTVADKAKLQVPSSISLVGGRSAEPPKLKGWGRFKESMAKADNWNTVSKAESMETLPERTKVQESPISLKKTDSCDSGITKSELRLDKVGDFRLTPQDRSPAQPPEMRHFFYPIPEQTLQASLQELKLELKDDLKNLNVRMSGLEMQLTEVLKLLKASHSSSSSPQHLFDISRPASPEVDKEDIFS</sequence>
<keyword evidence="14" id="KW-0407">Ion channel</keyword>
<dbReference type="SMART" id="SM00100">
    <property type="entry name" value="cNMP"/>
    <property type="match status" value="1"/>
</dbReference>
<dbReference type="InterPro" id="IPR003938">
    <property type="entry name" value="K_chnl_volt-dep_EAG/ELK/ERG"/>
</dbReference>
<evidence type="ECO:0000256" key="18">
    <source>
        <dbReference type="SAM" id="Phobius"/>
    </source>
</evidence>
<dbReference type="FunFam" id="1.10.1200.260:FF:000003">
    <property type="entry name" value="Potassium voltage-gated channel subfamily H member 1"/>
    <property type="match status" value="1"/>
</dbReference>
<name>A0A3B4H7E9_9CICH</name>
<evidence type="ECO:0000256" key="1">
    <source>
        <dbReference type="ARBA" id="ARBA00004141"/>
    </source>
</evidence>
<dbReference type="InterPro" id="IPR000014">
    <property type="entry name" value="PAS"/>
</dbReference>